<dbReference type="PROSITE" id="PS00869">
    <property type="entry name" value="RENAL_DIPEPTIDASE_1"/>
    <property type="match status" value="1"/>
</dbReference>
<dbReference type="GO" id="GO:0005886">
    <property type="term" value="C:plasma membrane"/>
    <property type="evidence" value="ECO:0000318"/>
    <property type="project" value="GO_Central"/>
</dbReference>
<evidence type="ECO:0000256" key="4">
    <source>
        <dbReference type="SAM" id="Phobius"/>
    </source>
</evidence>
<feature type="transmembrane region" description="Helical" evidence="4">
    <location>
        <begin position="390"/>
        <end position="410"/>
    </location>
</feature>
<dbReference type="PANTHER" id="PTHR10443">
    <property type="entry name" value="MICROSOMAL DIPEPTIDASE"/>
    <property type="match status" value="1"/>
</dbReference>
<reference evidence="5" key="3">
    <citation type="submission" date="2025-09" db="UniProtKB">
        <authorList>
            <consortium name="Ensembl"/>
        </authorList>
    </citation>
    <scope>IDENTIFICATION</scope>
</reference>
<dbReference type="FunFam" id="3.20.20.140:FF:000030">
    <property type="entry name" value="Dipeptidase"/>
    <property type="match status" value="1"/>
</dbReference>
<dbReference type="GO" id="GO:0098552">
    <property type="term" value="C:side of membrane"/>
    <property type="evidence" value="ECO:0007669"/>
    <property type="project" value="UniProtKB-KW"/>
</dbReference>
<dbReference type="EC" id="3.4.13.19" evidence="3"/>
<dbReference type="AlphaFoldDB" id="W5MJ84"/>
<dbReference type="Proteomes" id="UP000018468">
    <property type="component" value="Linkage group LG23"/>
</dbReference>
<dbReference type="InterPro" id="IPR032466">
    <property type="entry name" value="Metal_Hydrolase"/>
</dbReference>
<dbReference type="GO" id="GO:0046872">
    <property type="term" value="F:metal ion binding"/>
    <property type="evidence" value="ECO:0007669"/>
    <property type="project" value="UniProtKB-UniRule"/>
</dbReference>
<keyword evidence="3" id="KW-0224">Dipeptidase</keyword>
<keyword evidence="3" id="KW-0862">Zinc</keyword>
<dbReference type="InParanoid" id="W5MJ84"/>
<dbReference type="Gene3D" id="3.20.20.140">
    <property type="entry name" value="Metal-dependent hydrolases"/>
    <property type="match status" value="1"/>
</dbReference>
<dbReference type="CDD" id="cd01301">
    <property type="entry name" value="rDP_like"/>
    <property type="match status" value="1"/>
</dbReference>
<keyword evidence="4" id="KW-0472">Membrane</keyword>
<proteinExistence type="inferred from homology"/>
<evidence type="ECO:0000256" key="2">
    <source>
        <dbReference type="ARBA" id="ARBA00022622"/>
    </source>
</evidence>
<keyword evidence="2 3" id="KW-0325">Glycoprotein</keyword>
<reference evidence="5" key="2">
    <citation type="submission" date="2025-08" db="UniProtKB">
        <authorList>
            <consortium name="Ensembl"/>
        </authorList>
    </citation>
    <scope>IDENTIFICATION</scope>
</reference>
<evidence type="ECO:0000256" key="3">
    <source>
        <dbReference type="RuleBase" id="RU341113"/>
    </source>
</evidence>
<dbReference type="GO" id="GO:0070573">
    <property type="term" value="F:metallodipeptidase activity"/>
    <property type="evidence" value="ECO:0007669"/>
    <property type="project" value="InterPro"/>
</dbReference>
<dbReference type="EMBL" id="AHAT01020908">
    <property type="status" value="NOT_ANNOTATED_CDS"/>
    <property type="molecule type" value="Genomic_DNA"/>
</dbReference>
<keyword evidence="2 3" id="KW-0449">Lipoprotein</keyword>
<dbReference type="FunCoup" id="W5MJ84">
    <property type="interactions" value="59"/>
</dbReference>
<name>W5MJ84_LEPOC</name>
<comment type="subunit">
    <text evidence="3">Homodimer; disulfide-linked.</text>
</comment>
<sequence>MLLFLILVCTVSSETSLRQKSLDLMSRKRLIDGHNDLALQLRIFYDNQLSKTDLHHVNQTATDIHRMNLGHIGAQVFSAYVMCTAQGKDAVRLTLEQIDVIRRLCSEYEELELVTSSAGIRNTEKIACLISIEGGHSIDSSLAALRMFYELGVRSMALTHNCNTPWAESSSKKYSHYQRTNNSLTAFGKEVVKEMNRLGMLVDLSHSSWETARAVLLVSRAPVIFSHSSAFALCNSTRNLPDDLLQLVKERRSLVMVNMYSGFVACGKRGNISIVADHFDHIRKVAGVEVLGIGGDYDGAQMFPVGLEDVSKYPALIEELLRRGWSEEELSGVLRDNFLRVFEEVERVRDASTKDLPGETQVSLAEAGNSCRLVLQPPKSEPLSKGAQPLFRSFLLPVVCGMLVLLVRFFI</sequence>
<keyword evidence="4" id="KW-1133">Transmembrane helix</keyword>
<dbReference type="PANTHER" id="PTHR10443:SF9">
    <property type="entry name" value="DIPEPTIDASE 2"/>
    <property type="match status" value="1"/>
</dbReference>
<dbReference type="STRING" id="7918.ENSLOCP00000008443"/>
<dbReference type="OMA" id="SRHNVFG"/>
<protein>
    <recommendedName>
        <fullName evidence="3">Dipeptidase</fullName>
        <ecNumber evidence="3">3.4.13.19</ecNumber>
    </recommendedName>
</protein>
<accession>W5MJ84</accession>
<keyword evidence="4" id="KW-0812">Transmembrane</keyword>
<comment type="subcellular location">
    <subcellularLocation>
        <location evidence="1 3">Membrane</location>
        <topology evidence="1 3">Lipid-anchor</topology>
        <topology evidence="1 3">GPI-anchor</topology>
    </subcellularLocation>
</comment>
<dbReference type="GO" id="GO:0006508">
    <property type="term" value="P:proteolysis"/>
    <property type="evidence" value="ECO:0007669"/>
    <property type="project" value="UniProtKB-KW"/>
</dbReference>
<dbReference type="GeneTree" id="ENSGT00940000160211"/>
<keyword evidence="3" id="KW-0479">Metal-binding</keyword>
<comment type="catalytic activity">
    <reaction evidence="3">
        <text>an L-aminoacyl-L-amino acid + H2O = 2 an L-alpha-amino acid</text>
        <dbReference type="Rhea" id="RHEA:48940"/>
        <dbReference type="ChEBI" id="CHEBI:15377"/>
        <dbReference type="ChEBI" id="CHEBI:59869"/>
        <dbReference type="ChEBI" id="CHEBI:77460"/>
        <dbReference type="EC" id="3.4.13.19"/>
    </reaction>
</comment>
<comment type="cofactor">
    <cofactor evidence="3">
        <name>Zn(2+)</name>
        <dbReference type="ChEBI" id="CHEBI:29105"/>
    </cofactor>
</comment>
<organism evidence="5 6">
    <name type="scientific">Lepisosteus oculatus</name>
    <name type="common">Spotted gar</name>
    <dbReference type="NCBI Taxonomy" id="7918"/>
    <lineage>
        <taxon>Eukaryota</taxon>
        <taxon>Metazoa</taxon>
        <taxon>Chordata</taxon>
        <taxon>Craniata</taxon>
        <taxon>Vertebrata</taxon>
        <taxon>Euteleostomi</taxon>
        <taxon>Actinopterygii</taxon>
        <taxon>Neopterygii</taxon>
        <taxon>Holostei</taxon>
        <taxon>Semionotiformes</taxon>
        <taxon>Lepisosteidae</taxon>
        <taxon>Lepisosteus</taxon>
    </lineage>
</organism>
<dbReference type="Bgee" id="ENSLOCG00000006974">
    <property type="expression patterns" value="Expressed in heart and 13 other cell types or tissues"/>
</dbReference>
<evidence type="ECO:0000256" key="1">
    <source>
        <dbReference type="ARBA" id="ARBA00004589"/>
    </source>
</evidence>
<dbReference type="HOGENOM" id="CLU_031404_4_1_1"/>
<dbReference type="eggNOG" id="KOG4127">
    <property type="taxonomic scope" value="Eukaryota"/>
</dbReference>
<dbReference type="Pfam" id="PF01244">
    <property type="entry name" value="Peptidase_M19"/>
    <property type="match status" value="1"/>
</dbReference>
<dbReference type="GO" id="GO:0016805">
    <property type="term" value="F:dipeptidase activity"/>
    <property type="evidence" value="ECO:0000318"/>
    <property type="project" value="GO_Central"/>
</dbReference>
<dbReference type="Ensembl" id="ENSLOCT00000008453.1">
    <property type="protein sequence ID" value="ENSLOCP00000008443.1"/>
    <property type="gene ID" value="ENSLOCG00000006974.1"/>
</dbReference>
<keyword evidence="3" id="KW-0645">Protease</keyword>
<reference evidence="6" key="1">
    <citation type="submission" date="2011-12" db="EMBL/GenBank/DDBJ databases">
        <title>The Draft Genome of Lepisosteus oculatus.</title>
        <authorList>
            <consortium name="The Broad Institute Genome Assembly &amp; Analysis Group"/>
            <consortium name="Computational R&amp;D Group"/>
            <consortium name="and Sequencing Platform"/>
            <person name="Di Palma F."/>
            <person name="Alfoldi J."/>
            <person name="Johnson J."/>
            <person name="Berlin A."/>
            <person name="Gnerre S."/>
            <person name="Jaffe D."/>
            <person name="MacCallum I."/>
            <person name="Young S."/>
            <person name="Walker B.J."/>
            <person name="Lander E.S."/>
            <person name="Lindblad-Toh K."/>
        </authorList>
    </citation>
    <scope>NUCLEOTIDE SEQUENCE [LARGE SCALE GENOMIC DNA]</scope>
</reference>
<dbReference type="GO" id="GO:0048589">
    <property type="term" value="P:developmental growth"/>
    <property type="evidence" value="ECO:0007669"/>
    <property type="project" value="Ensembl"/>
</dbReference>
<dbReference type="SUPFAM" id="SSF51556">
    <property type="entry name" value="Metallo-dependent hydrolases"/>
    <property type="match status" value="1"/>
</dbReference>
<keyword evidence="3" id="KW-0378">Hydrolase</keyword>
<keyword evidence="3" id="KW-1015">Disulfide bond</keyword>
<keyword evidence="2 3" id="KW-0336">GPI-anchor</keyword>
<evidence type="ECO:0000313" key="5">
    <source>
        <dbReference type="Ensembl" id="ENSLOCP00000008443.1"/>
    </source>
</evidence>
<dbReference type="InterPro" id="IPR000180">
    <property type="entry name" value="Dipep_AS"/>
</dbReference>
<dbReference type="PROSITE" id="PS51365">
    <property type="entry name" value="RENAL_DIPEPTIDASE_2"/>
    <property type="match status" value="1"/>
</dbReference>
<dbReference type="InterPro" id="IPR008257">
    <property type="entry name" value="Pept_M19"/>
</dbReference>
<evidence type="ECO:0000313" key="6">
    <source>
        <dbReference type="Proteomes" id="UP000018468"/>
    </source>
</evidence>
<keyword evidence="3" id="KW-0482">Metalloprotease</keyword>
<comment type="similarity">
    <text evidence="3">Belongs to the metallo-dependent hydrolases superfamily. Peptidase M19 family.</text>
</comment>
<keyword evidence="6" id="KW-1185">Reference proteome</keyword>